<organism evidence="1 2">
    <name type="scientific">Vitis vinifera</name>
    <name type="common">Grape</name>
    <dbReference type="NCBI Taxonomy" id="29760"/>
    <lineage>
        <taxon>Eukaryota</taxon>
        <taxon>Viridiplantae</taxon>
        <taxon>Streptophyta</taxon>
        <taxon>Embryophyta</taxon>
        <taxon>Tracheophyta</taxon>
        <taxon>Spermatophyta</taxon>
        <taxon>Magnoliopsida</taxon>
        <taxon>eudicotyledons</taxon>
        <taxon>Gunneridae</taxon>
        <taxon>Pentapetalae</taxon>
        <taxon>rosids</taxon>
        <taxon>Vitales</taxon>
        <taxon>Vitaceae</taxon>
        <taxon>Viteae</taxon>
        <taxon>Vitis</taxon>
    </lineage>
</organism>
<keyword evidence="1" id="KW-0378">Hydrolase</keyword>
<keyword evidence="1" id="KW-0067">ATP-binding</keyword>
<dbReference type="InterPro" id="IPR027417">
    <property type="entry name" value="P-loop_NTPase"/>
</dbReference>
<evidence type="ECO:0000313" key="2">
    <source>
        <dbReference type="Proteomes" id="UP000288805"/>
    </source>
</evidence>
<evidence type="ECO:0000313" key="1">
    <source>
        <dbReference type="EMBL" id="RVW85569.1"/>
    </source>
</evidence>
<dbReference type="AlphaFoldDB" id="A0A438HME1"/>
<dbReference type="EMBL" id="QGNW01000202">
    <property type="protein sequence ID" value="RVW85569.1"/>
    <property type="molecule type" value="Genomic_DNA"/>
</dbReference>
<dbReference type="GO" id="GO:0004386">
    <property type="term" value="F:helicase activity"/>
    <property type="evidence" value="ECO:0007669"/>
    <property type="project" value="UniProtKB-KW"/>
</dbReference>
<keyword evidence="1" id="KW-0347">Helicase</keyword>
<gene>
    <name evidence="1" type="primary">BRR2C_2</name>
    <name evidence="1" type="ORF">CK203_037529</name>
</gene>
<sequence>MGVGGEGRRGWFGLILGFWDLQRDLEFRKNKFWLVTLTFSCMCDLADWLGVGEIGLFNFKPSVRPVPLEVHIQVPTLKFILMKWTYVKRIRCLEEYT</sequence>
<keyword evidence="1" id="KW-0547">Nucleotide-binding</keyword>
<dbReference type="Proteomes" id="UP000288805">
    <property type="component" value="Unassembled WGS sequence"/>
</dbReference>
<accession>A0A438HME1</accession>
<comment type="caution">
    <text evidence="1">The sequence shown here is derived from an EMBL/GenBank/DDBJ whole genome shotgun (WGS) entry which is preliminary data.</text>
</comment>
<name>A0A438HME1_VITVI</name>
<reference evidence="1 2" key="1">
    <citation type="journal article" date="2018" name="PLoS Genet.">
        <title>Population sequencing reveals clonal diversity and ancestral inbreeding in the grapevine cultivar Chardonnay.</title>
        <authorList>
            <person name="Roach M.J."/>
            <person name="Johnson D.L."/>
            <person name="Bohlmann J."/>
            <person name="van Vuuren H.J."/>
            <person name="Jones S.J."/>
            <person name="Pretorius I.S."/>
            <person name="Schmidt S.A."/>
            <person name="Borneman A.R."/>
        </authorList>
    </citation>
    <scope>NUCLEOTIDE SEQUENCE [LARGE SCALE GENOMIC DNA]</scope>
    <source>
        <strain evidence="2">cv. Chardonnay</strain>
        <tissue evidence="1">Leaf</tissue>
    </source>
</reference>
<protein>
    <submittedName>
        <fullName evidence="1">DExH-box ATP-dependent RNA helicase DExH14</fullName>
    </submittedName>
</protein>
<proteinExistence type="predicted"/>
<dbReference type="Gene3D" id="3.40.50.300">
    <property type="entry name" value="P-loop containing nucleotide triphosphate hydrolases"/>
    <property type="match status" value="1"/>
</dbReference>